<dbReference type="InterPro" id="IPR027231">
    <property type="entry name" value="Semaphorin"/>
</dbReference>
<evidence type="ECO:0000313" key="10">
    <source>
        <dbReference type="WBParaSite" id="HCON_00001360-00001"/>
    </source>
</evidence>
<dbReference type="PROSITE" id="PS51004">
    <property type="entry name" value="SEMA"/>
    <property type="match status" value="1"/>
</dbReference>
<keyword evidence="9" id="KW-1185">Reference proteome</keyword>
<dbReference type="InterPro" id="IPR002165">
    <property type="entry name" value="Plexin_repeat"/>
</dbReference>
<accession>A0A7I5E512</accession>
<dbReference type="GO" id="GO:0030335">
    <property type="term" value="P:positive regulation of cell migration"/>
    <property type="evidence" value="ECO:0007669"/>
    <property type="project" value="TreeGrafter"/>
</dbReference>
<feature type="domain" description="Sema" evidence="8">
    <location>
        <begin position="19"/>
        <end position="459"/>
    </location>
</feature>
<dbReference type="GO" id="GO:0030215">
    <property type="term" value="F:semaphorin receptor binding"/>
    <property type="evidence" value="ECO:0007669"/>
    <property type="project" value="InterPro"/>
</dbReference>
<reference evidence="10" key="1">
    <citation type="submission" date="2020-12" db="UniProtKB">
        <authorList>
            <consortium name="WormBaseParasite"/>
        </authorList>
    </citation>
    <scope>IDENTIFICATION</scope>
    <source>
        <strain evidence="10">MHco3</strain>
    </source>
</reference>
<dbReference type="Proteomes" id="UP000025227">
    <property type="component" value="Unplaced"/>
</dbReference>
<evidence type="ECO:0000256" key="4">
    <source>
        <dbReference type="ARBA" id="ARBA00023180"/>
    </source>
</evidence>
<dbReference type="PANTHER" id="PTHR11036:SF92">
    <property type="entry name" value="SEMA DOMAIN-CONTAINING PROTEIN"/>
    <property type="match status" value="1"/>
</dbReference>
<evidence type="ECO:0000256" key="7">
    <source>
        <dbReference type="SAM" id="SignalP"/>
    </source>
</evidence>
<evidence type="ECO:0000259" key="8">
    <source>
        <dbReference type="PROSITE" id="PS51004"/>
    </source>
</evidence>
<keyword evidence="3" id="KW-1015">Disulfide bond</keyword>
<proteinExistence type="predicted"/>
<comment type="subcellular location">
    <subcellularLocation>
        <location evidence="1">Membrane</location>
    </subcellularLocation>
</comment>
<dbReference type="Pfam" id="PF01437">
    <property type="entry name" value="PSI"/>
    <property type="match status" value="1"/>
</dbReference>
<sequence length="619" mass="68361">MIVTLPVVAATAAVIVVASALLPSSPSSSTPQFFDFTNGTGRLRFANDDSLVLLHNYGPYVLLGGRNAVFNVSITPLSLIFKYEWPTSENDMTECTKKTTSLHLCDNYVRTFYSTHAGFVVCGTHGLNPTCANFAERDRRARQTFAGDGLAPHAPDVVAPFLFSGRYLYTANAPDYSSTELLLMRKDPLKTGTSDMLRTGRGETQTDGAQFVKLTENRNEVLAFFSEPPTETEGCGLRRVARIGRVCRDDTGGTGKHQHEWTSFVKSRLDCAIEGKDQDTLYFNQLASVAPGTHFVYGAFRSQLAGLGSSAVCAYSRATVSQRMASVFRNKKVACPRANDTYEHTYIRNNPLISTKLSTSPLFVHYGMDRFTEILVEENVVDLAGRHSTVFFVATDQGNVFKIVKDIHERDATHVVSMKAVEARTPIISLSAHVERLPNQQTAKKLLILTPTQLILLPTSACHRLQSCTECLSMGDPECAWVLHGVECVAVSANIYRREYLTQDLEKCSTQVAEKTTTTPLPLPQRKMECLCESPTQVPCTTEVFQREVVTNTAEFLSPWSWFLFCIGLASGALLNLILMKTRAPIKKTSVSPPRIEAYASTTTSRLSNSMHSSIQTYC</sequence>
<dbReference type="PANTHER" id="PTHR11036">
    <property type="entry name" value="SEMAPHORIN"/>
    <property type="match status" value="1"/>
</dbReference>
<feature type="chain" id="PRO_5029647395" evidence="7">
    <location>
        <begin position="21"/>
        <end position="619"/>
    </location>
</feature>
<dbReference type="WBParaSite" id="HCON_00001360-00001">
    <property type="protein sequence ID" value="HCON_00001360-00001"/>
    <property type="gene ID" value="HCON_00001360"/>
</dbReference>
<feature type="transmembrane region" description="Helical" evidence="6">
    <location>
        <begin position="560"/>
        <end position="579"/>
    </location>
</feature>
<dbReference type="SUPFAM" id="SSF103575">
    <property type="entry name" value="Plexin repeat"/>
    <property type="match status" value="1"/>
</dbReference>
<dbReference type="AlphaFoldDB" id="A0A7I5E512"/>
<dbReference type="GO" id="GO:0005886">
    <property type="term" value="C:plasma membrane"/>
    <property type="evidence" value="ECO:0007669"/>
    <property type="project" value="TreeGrafter"/>
</dbReference>
<evidence type="ECO:0000256" key="5">
    <source>
        <dbReference type="PROSITE-ProRule" id="PRU00352"/>
    </source>
</evidence>
<comment type="caution">
    <text evidence="5">Lacks conserved residue(s) required for the propagation of feature annotation.</text>
</comment>
<keyword evidence="7" id="KW-0732">Signal</keyword>
<evidence type="ECO:0000313" key="9">
    <source>
        <dbReference type="Proteomes" id="UP000025227"/>
    </source>
</evidence>
<dbReference type="Gene3D" id="2.130.10.10">
    <property type="entry name" value="YVTN repeat-like/Quinoprotein amine dehydrogenase"/>
    <property type="match status" value="1"/>
</dbReference>
<dbReference type="OrthoDB" id="9988752at2759"/>
<name>A0A7I5E512_HAECO</name>
<dbReference type="SMART" id="SM00630">
    <property type="entry name" value="Sema"/>
    <property type="match status" value="1"/>
</dbReference>
<keyword evidence="6" id="KW-0812">Transmembrane</keyword>
<feature type="signal peptide" evidence="7">
    <location>
        <begin position="1"/>
        <end position="20"/>
    </location>
</feature>
<keyword evidence="4" id="KW-0325">Glycoprotein</keyword>
<dbReference type="Gene3D" id="3.30.1680.10">
    <property type="entry name" value="ligand-binding face of the semaphorins, domain 2"/>
    <property type="match status" value="1"/>
</dbReference>
<dbReference type="GO" id="GO:0045499">
    <property type="term" value="F:chemorepellent activity"/>
    <property type="evidence" value="ECO:0007669"/>
    <property type="project" value="TreeGrafter"/>
</dbReference>
<dbReference type="InterPro" id="IPR001627">
    <property type="entry name" value="Semap_dom"/>
</dbReference>
<evidence type="ECO:0000256" key="1">
    <source>
        <dbReference type="ARBA" id="ARBA00004370"/>
    </source>
</evidence>
<dbReference type="GO" id="GO:0071526">
    <property type="term" value="P:semaphorin-plexin signaling pathway"/>
    <property type="evidence" value="ECO:0007669"/>
    <property type="project" value="TreeGrafter"/>
</dbReference>
<protein>
    <submittedName>
        <fullName evidence="10">Semaphorin CD100 antigen and Plexin domain containing protein</fullName>
    </submittedName>
</protein>
<dbReference type="SUPFAM" id="SSF101912">
    <property type="entry name" value="Sema domain"/>
    <property type="match status" value="1"/>
</dbReference>
<organism evidence="9 10">
    <name type="scientific">Haemonchus contortus</name>
    <name type="common">Barber pole worm</name>
    <dbReference type="NCBI Taxonomy" id="6289"/>
    <lineage>
        <taxon>Eukaryota</taxon>
        <taxon>Metazoa</taxon>
        <taxon>Ecdysozoa</taxon>
        <taxon>Nematoda</taxon>
        <taxon>Chromadorea</taxon>
        <taxon>Rhabditida</taxon>
        <taxon>Rhabditina</taxon>
        <taxon>Rhabditomorpha</taxon>
        <taxon>Strongyloidea</taxon>
        <taxon>Trichostrongylidae</taxon>
        <taxon>Haemonchus</taxon>
    </lineage>
</organism>
<evidence type="ECO:0000256" key="3">
    <source>
        <dbReference type="ARBA" id="ARBA00023157"/>
    </source>
</evidence>
<dbReference type="InterPro" id="IPR036352">
    <property type="entry name" value="Semap_dom_sf"/>
</dbReference>
<evidence type="ECO:0000256" key="2">
    <source>
        <dbReference type="ARBA" id="ARBA00023136"/>
    </source>
</evidence>
<dbReference type="Pfam" id="PF01403">
    <property type="entry name" value="Sema"/>
    <property type="match status" value="1"/>
</dbReference>
<dbReference type="InterPro" id="IPR015943">
    <property type="entry name" value="WD40/YVTN_repeat-like_dom_sf"/>
</dbReference>
<evidence type="ECO:0000256" key="6">
    <source>
        <dbReference type="SAM" id="Phobius"/>
    </source>
</evidence>
<keyword evidence="6" id="KW-1133">Transmembrane helix</keyword>
<keyword evidence="2 6" id="KW-0472">Membrane</keyword>
<dbReference type="OMA" id="ARIECSI"/>
<dbReference type="GO" id="GO:0007411">
    <property type="term" value="P:axon guidance"/>
    <property type="evidence" value="ECO:0007669"/>
    <property type="project" value="TreeGrafter"/>
</dbReference>